<keyword evidence="4" id="KW-1185">Reference proteome</keyword>
<comment type="similarity">
    <text evidence="1">Belongs to the NAD(P)-dependent epimerase/dehydratase family.</text>
</comment>
<dbReference type="InterPro" id="IPR001509">
    <property type="entry name" value="Epimerase_deHydtase"/>
</dbReference>
<dbReference type="PANTHER" id="PTHR43000">
    <property type="entry name" value="DTDP-D-GLUCOSE 4,6-DEHYDRATASE-RELATED"/>
    <property type="match status" value="1"/>
</dbReference>
<evidence type="ECO:0000313" key="3">
    <source>
        <dbReference type="EMBL" id="OHX46753.1"/>
    </source>
</evidence>
<dbReference type="Gene3D" id="3.90.25.10">
    <property type="entry name" value="UDP-galactose 4-epimerase, domain 1"/>
    <property type="match status" value="1"/>
</dbReference>
<dbReference type="Gene3D" id="3.40.50.720">
    <property type="entry name" value="NAD(P)-binding Rossmann-like Domain"/>
    <property type="match status" value="1"/>
</dbReference>
<accession>A0ABX3CPZ7</accession>
<dbReference type="SUPFAM" id="SSF51735">
    <property type="entry name" value="NAD(P)-binding Rossmann-fold domains"/>
    <property type="match status" value="1"/>
</dbReference>
<protein>
    <submittedName>
        <fullName evidence="3">UDP-2-acetamido-2,6-dideoxy-hexulose 4-reductase</fullName>
    </submittedName>
</protein>
<gene>
    <name evidence="3" type="ORF">BBV17_21140</name>
</gene>
<feature type="domain" description="NAD-dependent epimerase/dehydratase" evidence="2">
    <location>
        <begin position="7"/>
        <end position="229"/>
    </location>
</feature>
<dbReference type="Proteomes" id="UP000180194">
    <property type="component" value="Unassembled WGS sequence"/>
</dbReference>
<sequence length="300" mass="33364">MSGKSKILITGAAGFTGLHSCRYFASAGYEVTAVTRSKDIAIDNVMVEQCDLHNKELVLNLIKKVKPQYLLHLAGQNHVGQSWSDPTGTLETNLLSTVYILDAIHKECPESKSVIVGSALQIDPSNISAITHPYSLSKTFQVLAARAWAELYGLSIVIAQPTNLIGPGNSNGVCSMFAKKIAEMESQKAEHILNVNNLYAQRDFIDVRDAVRAYEILLKNGVSKEIYPISSGKSRSLGEVVNVFKTMTPINFKVKISERSIREDKVKISSERINQLGWKPIISFKKSLEDNLKYYRRNPY</sequence>
<evidence type="ECO:0000259" key="2">
    <source>
        <dbReference type="Pfam" id="PF01370"/>
    </source>
</evidence>
<dbReference type="RefSeq" id="WP_071157821.1">
    <property type="nucleotide sequence ID" value="NZ_MBRJ01000028.1"/>
</dbReference>
<name>A0ABX3CPZ7_9BACI</name>
<comment type="caution">
    <text evidence="3">The sequence shown here is derived from an EMBL/GenBank/DDBJ whole genome shotgun (WGS) entry which is preliminary data.</text>
</comment>
<reference evidence="3 4" key="1">
    <citation type="submission" date="2016-07" db="EMBL/GenBank/DDBJ databases">
        <title>Bacillus oceanisediminis whole genome.</title>
        <authorList>
            <person name="Pal Y."/>
            <person name="Verma A."/>
            <person name="Mual P."/>
            <person name="Srinivasan K."/>
        </authorList>
    </citation>
    <scope>NUCLEOTIDE SEQUENCE [LARGE SCALE GENOMIC DNA]</scope>
    <source>
        <strain evidence="3 4">Bhandara28</strain>
    </source>
</reference>
<dbReference type="Pfam" id="PF01370">
    <property type="entry name" value="Epimerase"/>
    <property type="match status" value="1"/>
</dbReference>
<organism evidence="3 4">
    <name type="scientific">Cytobacillus oceanisediminis</name>
    <dbReference type="NCBI Taxonomy" id="665099"/>
    <lineage>
        <taxon>Bacteria</taxon>
        <taxon>Bacillati</taxon>
        <taxon>Bacillota</taxon>
        <taxon>Bacilli</taxon>
        <taxon>Bacillales</taxon>
        <taxon>Bacillaceae</taxon>
        <taxon>Cytobacillus</taxon>
    </lineage>
</organism>
<evidence type="ECO:0000256" key="1">
    <source>
        <dbReference type="ARBA" id="ARBA00007637"/>
    </source>
</evidence>
<proteinExistence type="inferred from homology"/>
<evidence type="ECO:0000313" key="4">
    <source>
        <dbReference type="Proteomes" id="UP000180194"/>
    </source>
</evidence>
<dbReference type="InterPro" id="IPR036291">
    <property type="entry name" value="NAD(P)-bd_dom_sf"/>
</dbReference>
<dbReference type="EMBL" id="MBRJ01000028">
    <property type="protein sequence ID" value="OHX46753.1"/>
    <property type="molecule type" value="Genomic_DNA"/>
</dbReference>